<organism evidence="3 4">
    <name type="scientific">Brooklawnia cerclae</name>
    <dbReference type="NCBI Taxonomy" id="349934"/>
    <lineage>
        <taxon>Bacteria</taxon>
        <taxon>Bacillati</taxon>
        <taxon>Actinomycetota</taxon>
        <taxon>Actinomycetes</taxon>
        <taxon>Propionibacteriales</taxon>
        <taxon>Propionibacteriaceae</taxon>
        <taxon>Brooklawnia</taxon>
    </lineage>
</organism>
<evidence type="ECO:0000313" key="4">
    <source>
        <dbReference type="Proteomes" id="UP000749311"/>
    </source>
</evidence>
<feature type="domain" description="CAAX prenyl protease 2/Lysostaphin resistance protein A-like" evidence="2">
    <location>
        <begin position="106"/>
        <end position="198"/>
    </location>
</feature>
<keyword evidence="1" id="KW-1133">Transmembrane helix</keyword>
<feature type="transmembrane region" description="Helical" evidence="1">
    <location>
        <begin position="12"/>
        <end position="32"/>
    </location>
</feature>
<name>A0ABX0SIR4_9ACTN</name>
<evidence type="ECO:0000256" key="1">
    <source>
        <dbReference type="SAM" id="Phobius"/>
    </source>
</evidence>
<dbReference type="GO" id="GO:0008233">
    <property type="term" value="F:peptidase activity"/>
    <property type="evidence" value="ECO:0007669"/>
    <property type="project" value="UniProtKB-KW"/>
</dbReference>
<protein>
    <submittedName>
        <fullName evidence="3">Membrane protease YdiL (CAAX protease family)</fullName>
    </submittedName>
</protein>
<feature type="transmembrane region" description="Helical" evidence="1">
    <location>
        <begin position="75"/>
        <end position="95"/>
    </location>
</feature>
<reference evidence="3 4" key="1">
    <citation type="submission" date="2020-02" db="EMBL/GenBank/DDBJ databases">
        <title>Sequencing the genomes of 1000 actinobacteria strains.</title>
        <authorList>
            <person name="Klenk H.-P."/>
        </authorList>
    </citation>
    <scope>NUCLEOTIDE SEQUENCE [LARGE SCALE GENOMIC DNA]</scope>
    <source>
        <strain evidence="3 4">DSM 19609</strain>
    </source>
</reference>
<accession>A0ABX0SIR4</accession>
<keyword evidence="3" id="KW-0378">Hydrolase</keyword>
<dbReference type="RefSeq" id="WP_167170395.1">
    <property type="nucleotide sequence ID" value="NZ_BAAAOO010000004.1"/>
</dbReference>
<gene>
    <name evidence="3" type="ORF">FB473_002982</name>
</gene>
<dbReference type="GO" id="GO:0006508">
    <property type="term" value="P:proteolysis"/>
    <property type="evidence" value="ECO:0007669"/>
    <property type="project" value="UniProtKB-KW"/>
</dbReference>
<dbReference type="Pfam" id="PF02517">
    <property type="entry name" value="Rce1-like"/>
    <property type="match status" value="1"/>
</dbReference>
<comment type="caution">
    <text evidence="3">The sequence shown here is derived from an EMBL/GenBank/DDBJ whole genome shotgun (WGS) entry which is preliminary data.</text>
</comment>
<dbReference type="EMBL" id="JAAMOZ010000003">
    <property type="protein sequence ID" value="NIH58287.1"/>
    <property type="molecule type" value="Genomic_DNA"/>
</dbReference>
<feature type="transmembrane region" description="Helical" evidence="1">
    <location>
        <begin position="163"/>
        <end position="182"/>
    </location>
</feature>
<feature type="transmembrane region" description="Helical" evidence="1">
    <location>
        <begin position="138"/>
        <end position="157"/>
    </location>
</feature>
<evidence type="ECO:0000313" key="3">
    <source>
        <dbReference type="EMBL" id="NIH58287.1"/>
    </source>
</evidence>
<keyword evidence="3" id="KW-0645">Protease</keyword>
<feature type="transmembrane region" description="Helical" evidence="1">
    <location>
        <begin position="107"/>
        <end position="126"/>
    </location>
</feature>
<proteinExistence type="predicted"/>
<dbReference type="InterPro" id="IPR003675">
    <property type="entry name" value="Rce1/LyrA-like_dom"/>
</dbReference>
<evidence type="ECO:0000259" key="2">
    <source>
        <dbReference type="Pfam" id="PF02517"/>
    </source>
</evidence>
<keyword evidence="1" id="KW-0812">Transmembrane</keyword>
<keyword evidence="4" id="KW-1185">Reference proteome</keyword>
<dbReference type="Proteomes" id="UP000749311">
    <property type="component" value="Unassembled WGS sequence"/>
</dbReference>
<feature type="transmembrane region" description="Helical" evidence="1">
    <location>
        <begin position="44"/>
        <end position="63"/>
    </location>
</feature>
<keyword evidence="1" id="KW-0472">Membrane</keyword>
<sequence length="200" mass="21410">MTPGARWRVPTRPVVSITLAWLAYVALLWALQAGIYPALGSDRAVQVAGLVAGVLVTAAAIAADRTVLDAYRAPRRHWIAALVLVATATVLVAVIRQPPGAALARGVVFYLVGAALPEETLFRGYLWRRVSEITSRSVWLVLVTAVLFGMMHVPRLIVQGEPLWIVGTLTLVGIVLGVLRAWSGTLPLVVGLHTAIDLLS</sequence>